<dbReference type="Proteomes" id="UP000675653">
    <property type="component" value="Unassembled WGS sequence"/>
</dbReference>
<feature type="chain" id="PRO_5047133274" evidence="1">
    <location>
        <begin position="22"/>
        <end position="163"/>
    </location>
</feature>
<sequence length="163" mass="18528">MKINSILFFVFFSSIPFSTLASQSLNVNALCHENEKIYFSCTLENKKIVSLCGDGDNSSSPSDGYVQYRFGSLSNKEMIYPKTHKPPLNIFFKTDNSGGSVTTSNEISFNVGEYKYILGYAMVNNGYLAVVKGKEEQQIFFKRCDTKYPIVEIQQKTSRFEQR</sequence>
<name>A0ABS5GX40_9GAMM</name>
<evidence type="ECO:0000313" key="2">
    <source>
        <dbReference type="EMBL" id="MBR7631633.1"/>
    </source>
</evidence>
<evidence type="ECO:0000256" key="1">
    <source>
        <dbReference type="SAM" id="SignalP"/>
    </source>
</evidence>
<organism evidence="2 3">
    <name type="scientific">Aeromonas popoffii</name>
    <dbReference type="NCBI Taxonomy" id="70856"/>
    <lineage>
        <taxon>Bacteria</taxon>
        <taxon>Pseudomonadati</taxon>
        <taxon>Pseudomonadota</taxon>
        <taxon>Gammaproteobacteria</taxon>
        <taxon>Aeromonadales</taxon>
        <taxon>Aeromonadaceae</taxon>
        <taxon>Aeromonas</taxon>
    </lineage>
</organism>
<protein>
    <submittedName>
        <fullName evidence="2">Uncharacterized protein</fullName>
    </submittedName>
</protein>
<keyword evidence="3" id="KW-1185">Reference proteome</keyword>
<dbReference type="EMBL" id="JAGRZL010000125">
    <property type="protein sequence ID" value="MBR7631633.1"/>
    <property type="molecule type" value="Genomic_DNA"/>
</dbReference>
<dbReference type="RefSeq" id="WP_212514976.1">
    <property type="nucleotide sequence ID" value="NZ_CAWQDX010000030.1"/>
</dbReference>
<accession>A0ABS5GX40</accession>
<gene>
    <name evidence="2" type="ORF">KAT72_22325</name>
</gene>
<reference evidence="2 3" key="1">
    <citation type="submission" date="2021-04" db="EMBL/GenBank/DDBJ databases">
        <title>Draft Genome of Aeromonas popoffii ID682, isolated from a natural water source in Idaho.</title>
        <authorList>
            <person name="Testerman T."/>
            <person name="Graf J."/>
        </authorList>
    </citation>
    <scope>NUCLEOTIDE SEQUENCE [LARGE SCALE GENOMIC DNA]</scope>
    <source>
        <strain evidence="2 3">ID682</strain>
    </source>
</reference>
<comment type="caution">
    <text evidence="2">The sequence shown here is derived from an EMBL/GenBank/DDBJ whole genome shotgun (WGS) entry which is preliminary data.</text>
</comment>
<evidence type="ECO:0000313" key="3">
    <source>
        <dbReference type="Proteomes" id="UP000675653"/>
    </source>
</evidence>
<keyword evidence="1" id="KW-0732">Signal</keyword>
<proteinExistence type="predicted"/>
<feature type="signal peptide" evidence="1">
    <location>
        <begin position="1"/>
        <end position="21"/>
    </location>
</feature>